<accession>A0AAE0TGX4</accession>
<sequence>MVEREGTSDNRETTPQAGSSEKQMDHSPRDTAALSQRYLVRSFELIDLTPSAQMIRRANQEAENHYSVIASSLIHDSVCGKQLRYLLSFIIFKIAREIERAYGSEHVARRARQEETRWQQMQCQPLLILLCWQALTSCCSGAGEGGSTPASSCIFAVGSDWLTGIPQMADTLTGLYLSHPGSFVVEQTTLTAKYSF</sequence>
<name>A0AAE0TGX4_9BIVA</name>
<gene>
    <name evidence="2" type="ORF">CHS0354_020394</name>
</gene>
<reference evidence="2" key="1">
    <citation type="journal article" date="2021" name="Genome Biol. Evol.">
        <title>A High-Quality Reference Genome for a Parasitic Bivalve with Doubly Uniparental Inheritance (Bivalvia: Unionida).</title>
        <authorList>
            <person name="Smith C.H."/>
        </authorList>
    </citation>
    <scope>NUCLEOTIDE SEQUENCE</scope>
    <source>
        <strain evidence="2">CHS0354</strain>
    </source>
</reference>
<comment type="caution">
    <text evidence="2">The sequence shown here is derived from an EMBL/GenBank/DDBJ whole genome shotgun (WGS) entry which is preliminary data.</text>
</comment>
<proteinExistence type="predicted"/>
<reference evidence="2" key="2">
    <citation type="journal article" date="2021" name="Genome Biol. Evol.">
        <title>Developing a high-quality reference genome for a parasitic bivalve with doubly uniparental inheritance (Bivalvia: Unionida).</title>
        <authorList>
            <person name="Smith C.H."/>
        </authorList>
    </citation>
    <scope>NUCLEOTIDE SEQUENCE</scope>
    <source>
        <strain evidence="2">CHS0354</strain>
        <tissue evidence="2">Mantle</tissue>
    </source>
</reference>
<reference evidence="2" key="3">
    <citation type="submission" date="2023-05" db="EMBL/GenBank/DDBJ databases">
        <authorList>
            <person name="Smith C.H."/>
        </authorList>
    </citation>
    <scope>NUCLEOTIDE SEQUENCE</scope>
    <source>
        <strain evidence="2">CHS0354</strain>
        <tissue evidence="2">Mantle</tissue>
    </source>
</reference>
<keyword evidence="3" id="KW-1185">Reference proteome</keyword>
<protein>
    <submittedName>
        <fullName evidence="2">Uncharacterized protein</fullName>
    </submittedName>
</protein>
<dbReference type="EMBL" id="JAEAOA010001239">
    <property type="protein sequence ID" value="KAK3609458.1"/>
    <property type="molecule type" value="Genomic_DNA"/>
</dbReference>
<organism evidence="2 3">
    <name type="scientific">Potamilus streckersoni</name>
    <dbReference type="NCBI Taxonomy" id="2493646"/>
    <lineage>
        <taxon>Eukaryota</taxon>
        <taxon>Metazoa</taxon>
        <taxon>Spiralia</taxon>
        <taxon>Lophotrochozoa</taxon>
        <taxon>Mollusca</taxon>
        <taxon>Bivalvia</taxon>
        <taxon>Autobranchia</taxon>
        <taxon>Heteroconchia</taxon>
        <taxon>Palaeoheterodonta</taxon>
        <taxon>Unionida</taxon>
        <taxon>Unionoidea</taxon>
        <taxon>Unionidae</taxon>
        <taxon>Ambleminae</taxon>
        <taxon>Lampsilini</taxon>
        <taxon>Potamilus</taxon>
    </lineage>
</organism>
<feature type="region of interest" description="Disordered" evidence="1">
    <location>
        <begin position="1"/>
        <end position="30"/>
    </location>
</feature>
<evidence type="ECO:0000313" key="3">
    <source>
        <dbReference type="Proteomes" id="UP001195483"/>
    </source>
</evidence>
<dbReference type="AlphaFoldDB" id="A0AAE0TGX4"/>
<feature type="compositionally biased region" description="Basic and acidic residues" evidence="1">
    <location>
        <begin position="1"/>
        <end position="12"/>
    </location>
</feature>
<dbReference type="Proteomes" id="UP001195483">
    <property type="component" value="Unassembled WGS sequence"/>
</dbReference>
<evidence type="ECO:0000313" key="2">
    <source>
        <dbReference type="EMBL" id="KAK3609458.1"/>
    </source>
</evidence>
<evidence type="ECO:0000256" key="1">
    <source>
        <dbReference type="SAM" id="MobiDB-lite"/>
    </source>
</evidence>